<evidence type="ECO:0000313" key="3">
    <source>
        <dbReference type="Proteomes" id="UP000295718"/>
    </source>
</evidence>
<accession>A0A4V2QAU6</accession>
<comment type="caution">
    <text evidence="2">The sequence shown here is derived from an EMBL/GenBank/DDBJ whole genome shotgun (WGS) entry which is preliminary data.</text>
</comment>
<dbReference type="AlphaFoldDB" id="A0A4V2QAU6"/>
<dbReference type="InterPro" id="IPR027890">
    <property type="entry name" value="DUF4491"/>
</dbReference>
<feature type="transmembrane region" description="Helical" evidence="1">
    <location>
        <begin position="6"/>
        <end position="23"/>
    </location>
</feature>
<feature type="transmembrane region" description="Helical" evidence="1">
    <location>
        <begin position="30"/>
        <end position="50"/>
    </location>
</feature>
<dbReference type="RefSeq" id="WP_031389817.1">
    <property type="nucleotide sequence ID" value="NZ_JPNB01000001.1"/>
</dbReference>
<keyword evidence="1" id="KW-0472">Membrane</keyword>
<protein>
    <submittedName>
        <fullName evidence="2">Uncharacterized protein DUF4491</fullName>
    </submittedName>
</protein>
<dbReference type="EMBL" id="SLUO01000024">
    <property type="protein sequence ID" value="TCL53892.1"/>
    <property type="molecule type" value="Genomic_DNA"/>
</dbReference>
<name>A0A4V2QAU6_9FIRM</name>
<keyword evidence="3" id="KW-1185">Reference proteome</keyword>
<dbReference type="OrthoDB" id="9814848at2"/>
<evidence type="ECO:0000313" key="2">
    <source>
        <dbReference type="EMBL" id="TCL53892.1"/>
    </source>
</evidence>
<dbReference type="Proteomes" id="UP000295718">
    <property type="component" value="Unassembled WGS sequence"/>
</dbReference>
<dbReference type="STRING" id="1469948.GCA_000732725_01080"/>
<proteinExistence type="predicted"/>
<evidence type="ECO:0000256" key="1">
    <source>
        <dbReference type="SAM" id="Phobius"/>
    </source>
</evidence>
<gene>
    <name evidence="2" type="ORF">EDD76_12413</name>
</gene>
<organism evidence="2 3">
    <name type="scientific">Kineothrix alysoides</name>
    <dbReference type="NCBI Taxonomy" id="1469948"/>
    <lineage>
        <taxon>Bacteria</taxon>
        <taxon>Bacillati</taxon>
        <taxon>Bacillota</taxon>
        <taxon>Clostridia</taxon>
        <taxon>Lachnospirales</taxon>
        <taxon>Lachnospiraceae</taxon>
        <taxon>Kineothrix</taxon>
    </lineage>
</organism>
<keyword evidence="1" id="KW-1133">Transmembrane helix</keyword>
<keyword evidence="1" id="KW-0812">Transmembrane</keyword>
<reference evidence="2 3" key="1">
    <citation type="submission" date="2019-03" db="EMBL/GenBank/DDBJ databases">
        <title>Genomic Encyclopedia of Type Strains, Phase IV (KMG-IV): sequencing the most valuable type-strain genomes for metagenomic binning, comparative biology and taxonomic classification.</title>
        <authorList>
            <person name="Goeker M."/>
        </authorList>
    </citation>
    <scope>NUCLEOTIDE SEQUENCE [LARGE SCALE GENOMIC DNA]</scope>
    <source>
        <strain evidence="2 3">DSM 100556</strain>
    </source>
</reference>
<sequence>MYWSGIIIGIIAFLIIGSFHPIVIKCEYYFTWRIWPLFLILGLICCISSLFLSHIILSGALAVLGCAMLWSIIELKEQAERVSKGWFPANPKHLKKEQDQKE</sequence>
<dbReference type="Pfam" id="PF14898">
    <property type="entry name" value="DUF4491"/>
    <property type="match status" value="1"/>
</dbReference>